<dbReference type="InterPro" id="IPR045851">
    <property type="entry name" value="AMP-bd_C_sf"/>
</dbReference>
<dbReference type="AlphaFoldDB" id="A0A1H0MVH9"/>
<proteinExistence type="inferred from homology"/>
<dbReference type="PROSITE" id="PS50075">
    <property type="entry name" value="CARRIER"/>
    <property type="match status" value="1"/>
</dbReference>
<dbReference type="Pfam" id="PF00668">
    <property type="entry name" value="Condensation"/>
    <property type="match status" value="1"/>
</dbReference>
<feature type="domain" description="Carrier" evidence="5">
    <location>
        <begin position="250"/>
        <end position="325"/>
    </location>
</feature>
<dbReference type="InterPro" id="IPR036736">
    <property type="entry name" value="ACP-like_sf"/>
</dbReference>
<keyword evidence="3" id="KW-0596">Phosphopantetheine</keyword>
<dbReference type="GO" id="GO:0043041">
    <property type="term" value="P:amino acid activation for nonribosomal peptide biosynthetic process"/>
    <property type="evidence" value="ECO:0007669"/>
    <property type="project" value="TreeGrafter"/>
</dbReference>
<evidence type="ECO:0000313" key="6">
    <source>
        <dbReference type="EMBL" id="SDO84120.1"/>
    </source>
</evidence>
<feature type="non-terminal residue" evidence="6">
    <location>
        <position position="1"/>
    </location>
</feature>
<evidence type="ECO:0000256" key="4">
    <source>
        <dbReference type="ARBA" id="ARBA00022553"/>
    </source>
</evidence>
<dbReference type="SUPFAM" id="SSF52777">
    <property type="entry name" value="CoA-dependent acyltransferases"/>
    <property type="match status" value="1"/>
</dbReference>
<dbReference type="PANTHER" id="PTHR45527:SF1">
    <property type="entry name" value="FATTY ACID SYNTHASE"/>
    <property type="match status" value="1"/>
</dbReference>
<dbReference type="InterPro" id="IPR023213">
    <property type="entry name" value="CAT-like_dom_sf"/>
</dbReference>
<evidence type="ECO:0000256" key="1">
    <source>
        <dbReference type="ARBA" id="ARBA00001957"/>
    </source>
</evidence>
<dbReference type="InterPro" id="IPR001242">
    <property type="entry name" value="Condensation_dom"/>
</dbReference>
<dbReference type="EMBL" id="FNGY01000041">
    <property type="protein sequence ID" value="SDO84120.1"/>
    <property type="molecule type" value="Genomic_DNA"/>
</dbReference>
<dbReference type="Pfam" id="PF00501">
    <property type="entry name" value="AMP-binding"/>
    <property type="match status" value="1"/>
</dbReference>
<reference evidence="7" key="1">
    <citation type="submission" date="2016-10" db="EMBL/GenBank/DDBJ databases">
        <authorList>
            <person name="Varghese N."/>
            <person name="Submissions S."/>
        </authorList>
    </citation>
    <scope>NUCLEOTIDE SEQUENCE [LARGE SCALE GENOMIC DNA]</scope>
    <source>
        <strain evidence="7">DSM 19110</strain>
    </source>
</reference>
<dbReference type="Pfam" id="PF00550">
    <property type="entry name" value="PP-binding"/>
    <property type="match status" value="1"/>
</dbReference>
<dbReference type="GO" id="GO:0044550">
    <property type="term" value="P:secondary metabolite biosynthetic process"/>
    <property type="evidence" value="ECO:0007669"/>
    <property type="project" value="TreeGrafter"/>
</dbReference>
<comment type="cofactor">
    <cofactor evidence="1">
        <name>pantetheine 4'-phosphate</name>
        <dbReference type="ChEBI" id="CHEBI:47942"/>
    </cofactor>
</comment>
<dbReference type="Proteomes" id="UP000183200">
    <property type="component" value="Unassembled WGS sequence"/>
</dbReference>
<comment type="similarity">
    <text evidence="2">Belongs to the ATP-dependent AMP-binding enzyme family.</text>
</comment>
<evidence type="ECO:0000313" key="7">
    <source>
        <dbReference type="Proteomes" id="UP000183200"/>
    </source>
</evidence>
<accession>A0A1H0MVH9</accession>
<dbReference type="Pfam" id="PF13193">
    <property type="entry name" value="AMP-binding_C"/>
    <property type="match status" value="1"/>
</dbReference>
<name>A0A1H0MVH9_9SPHI</name>
<organism evidence="6 7">
    <name type="scientific">Pedobacter steynii</name>
    <dbReference type="NCBI Taxonomy" id="430522"/>
    <lineage>
        <taxon>Bacteria</taxon>
        <taxon>Pseudomonadati</taxon>
        <taxon>Bacteroidota</taxon>
        <taxon>Sphingobacteriia</taxon>
        <taxon>Sphingobacteriales</taxon>
        <taxon>Sphingobacteriaceae</taxon>
        <taxon>Pedobacter</taxon>
    </lineage>
</organism>
<dbReference type="FunFam" id="1.10.1200.10:FF:000005">
    <property type="entry name" value="Nonribosomal peptide synthetase 1"/>
    <property type="match status" value="1"/>
</dbReference>
<dbReference type="PROSITE" id="PS00012">
    <property type="entry name" value="PHOSPHOPANTETHEINE"/>
    <property type="match status" value="1"/>
</dbReference>
<dbReference type="InterPro" id="IPR025110">
    <property type="entry name" value="AMP-bd_C"/>
</dbReference>
<protein>
    <submittedName>
        <fullName evidence="6">AMP-binding enzyme C-terminal domain-containing protein</fullName>
    </submittedName>
</protein>
<dbReference type="PANTHER" id="PTHR45527">
    <property type="entry name" value="NONRIBOSOMAL PEPTIDE SYNTHETASE"/>
    <property type="match status" value="1"/>
</dbReference>
<dbReference type="GO" id="GO:0005829">
    <property type="term" value="C:cytosol"/>
    <property type="evidence" value="ECO:0007669"/>
    <property type="project" value="TreeGrafter"/>
</dbReference>
<dbReference type="GO" id="GO:0003824">
    <property type="term" value="F:catalytic activity"/>
    <property type="evidence" value="ECO:0007669"/>
    <property type="project" value="InterPro"/>
</dbReference>
<evidence type="ECO:0000256" key="2">
    <source>
        <dbReference type="ARBA" id="ARBA00006432"/>
    </source>
</evidence>
<dbReference type="InterPro" id="IPR000873">
    <property type="entry name" value="AMP-dep_synth/lig_dom"/>
</dbReference>
<gene>
    <name evidence="6" type="ORF">SAMN05421820_1411</name>
</gene>
<dbReference type="InterPro" id="IPR042099">
    <property type="entry name" value="ANL_N_sf"/>
</dbReference>
<dbReference type="FunFam" id="3.30.300.30:FF:000010">
    <property type="entry name" value="Enterobactin synthetase component F"/>
    <property type="match status" value="1"/>
</dbReference>
<dbReference type="InterPro" id="IPR009081">
    <property type="entry name" value="PP-bd_ACP"/>
</dbReference>
<feature type="non-terminal residue" evidence="6">
    <location>
        <position position="395"/>
    </location>
</feature>
<dbReference type="SUPFAM" id="SSF56801">
    <property type="entry name" value="Acetyl-CoA synthetase-like"/>
    <property type="match status" value="1"/>
</dbReference>
<keyword evidence="7" id="KW-1185">Reference proteome</keyword>
<sequence length="395" mass="43283">KQLFIGGDAVPDLLLQKLALIFRCAQITVTYGPTEGTIFCTQLSYAPGGTGLALRGAVIGSAISRMVILILDADGQLCPVGVSGELCITGAGVSQGYLNQPELTSEKFVSHPFEQSAMMYKTGDLGRRLSDGNIEFSGRKDDQVKIRGYRIEPGEIERVLEHHELISAAVVLAREGADGERVLVAYLVGESLLNVPDIRSYLSARLPSYMVPGHFLQLERLPLTSNGKVDRKSLPAVNTEDADVERAHIAPRNEIEEKLVLIWQEILGREKISVKAHFFELGGHSLKATRLSAKIHKTFDVRVAMKDVFIVPVLEDQAALIEKATGSSFLSIPPAASAESYVLSSSQRRLWVLSQFEDGNIAYNIPGVYVFEGALNIGALERSFLTLIERHEILR</sequence>
<dbReference type="SUPFAM" id="SSF47336">
    <property type="entry name" value="ACP-like"/>
    <property type="match status" value="1"/>
</dbReference>
<evidence type="ECO:0000259" key="5">
    <source>
        <dbReference type="PROSITE" id="PS50075"/>
    </source>
</evidence>
<dbReference type="Gene3D" id="3.30.559.10">
    <property type="entry name" value="Chloramphenicol acetyltransferase-like domain"/>
    <property type="match status" value="1"/>
</dbReference>
<evidence type="ECO:0000256" key="3">
    <source>
        <dbReference type="ARBA" id="ARBA00022450"/>
    </source>
</evidence>
<dbReference type="Gene3D" id="3.40.50.12780">
    <property type="entry name" value="N-terminal domain of ligase-like"/>
    <property type="match status" value="1"/>
</dbReference>
<dbReference type="InterPro" id="IPR006162">
    <property type="entry name" value="Ppantetheine_attach_site"/>
</dbReference>
<dbReference type="GO" id="GO:0031177">
    <property type="term" value="F:phosphopantetheine binding"/>
    <property type="evidence" value="ECO:0007669"/>
    <property type="project" value="TreeGrafter"/>
</dbReference>
<keyword evidence="4" id="KW-0597">Phosphoprotein</keyword>
<dbReference type="Gene3D" id="3.30.300.30">
    <property type="match status" value="1"/>
</dbReference>
<dbReference type="Gene3D" id="1.10.1200.10">
    <property type="entry name" value="ACP-like"/>
    <property type="match status" value="1"/>
</dbReference>